<evidence type="ECO:0000259" key="2">
    <source>
        <dbReference type="Pfam" id="PF07508"/>
    </source>
</evidence>
<sequence length="204" mass="22687">MEPVRRQGRRRRDSGGDDPEDPGHGAPHRHRSHGFLRPGNKPQRPLATAQRGLVTRVGDDDSSPVTSPSAVPRRKRLILGADWHAIVADWNRQGITTSKGNPWTWIGLRDMMGNPRLCGYRSHVVIEFDPETGRESRHMTIAHDAEGKPIMGQWTAILEVSEWETIKEIIGDGAMRGGGHNSRVYLSSGTLRCGKEERGSVPPR</sequence>
<dbReference type="Proteomes" id="UP000317378">
    <property type="component" value="Unassembled WGS sequence"/>
</dbReference>
<dbReference type="Pfam" id="PF07508">
    <property type="entry name" value="Recombinase"/>
    <property type="match status" value="1"/>
</dbReference>
<comment type="caution">
    <text evidence="3">The sequence shown here is derived from an EMBL/GenBank/DDBJ whole genome shotgun (WGS) entry which is preliminary data.</text>
</comment>
<evidence type="ECO:0000313" key="4">
    <source>
        <dbReference type="Proteomes" id="UP000317378"/>
    </source>
</evidence>
<feature type="compositionally biased region" description="Basic residues" evidence="1">
    <location>
        <begin position="1"/>
        <end position="12"/>
    </location>
</feature>
<dbReference type="EMBL" id="VCHX02000322">
    <property type="protein sequence ID" value="TPQ16656.1"/>
    <property type="molecule type" value="Genomic_DNA"/>
</dbReference>
<proteinExistence type="predicted"/>
<dbReference type="GO" id="GO:0000150">
    <property type="term" value="F:DNA strand exchange activity"/>
    <property type="evidence" value="ECO:0007669"/>
    <property type="project" value="InterPro"/>
</dbReference>
<name>A0A505DBH1_9ACTN</name>
<dbReference type="AlphaFoldDB" id="A0A505DBH1"/>
<dbReference type="OrthoDB" id="4500247at2"/>
<dbReference type="InterPro" id="IPR011109">
    <property type="entry name" value="DNA_bind_recombinase_dom"/>
</dbReference>
<dbReference type="GO" id="GO:0003677">
    <property type="term" value="F:DNA binding"/>
    <property type="evidence" value="ECO:0007669"/>
    <property type="project" value="InterPro"/>
</dbReference>
<reference evidence="3 4" key="1">
    <citation type="submission" date="2019-06" db="EMBL/GenBank/DDBJ databases">
        <title>Streptomyces sporangiiformans sp. nov., a novel actinomycete isolated from soil in Mount Song.</title>
        <authorList>
            <person name="Han L."/>
        </authorList>
    </citation>
    <scope>NUCLEOTIDE SEQUENCE [LARGE SCALE GENOMIC DNA]</scope>
    <source>
        <strain evidence="3 4">NEAU-SSA 1</strain>
    </source>
</reference>
<dbReference type="Gene3D" id="3.90.1750.20">
    <property type="entry name" value="Putative Large Serine Recombinase, Chain B, Domain 2"/>
    <property type="match status" value="1"/>
</dbReference>
<evidence type="ECO:0000256" key="1">
    <source>
        <dbReference type="SAM" id="MobiDB-lite"/>
    </source>
</evidence>
<gene>
    <name evidence="3" type="ORF">FGD71_040515</name>
</gene>
<feature type="region of interest" description="Disordered" evidence="1">
    <location>
        <begin position="1"/>
        <end position="48"/>
    </location>
</feature>
<feature type="domain" description="Recombinase" evidence="2">
    <location>
        <begin position="83"/>
        <end position="170"/>
    </location>
</feature>
<keyword evidence="4" id="KW-1185">Reference proteome</keyword>
<evidence type="ECO:0000313" key="3">
    <source>
        <dbReference type="EMBL" id="TPQ16656.1"/>
    </source>
</evidence>
<accession>A0A505DBH1</accession>
<organism evidence="3 4">
    <name type="scientific">Streptomyces sporangiiformans</name>
    <dbReference type="NCBI Taxonomy" id="2315329"/>
    <lineage>
        <taxon>Bacteria</taxon>
        <taxon>Bacillati</taxon>
        <taxon>Actinomycetota</taxon>
        <taxon>Actinomycetes</taxon>
        <taxon>Kitasatosporales</taxon>
        <taxon>Streptomycetaceae</taxon>
        <taxon>Streptomyces</taxon>
    </lineage>
</organism>
<protein>
    <recommendedName>
        <fullName evidence="2">Recombinase domain-containing protein</fullName>
    </recommendedName>
</protein>
<dbReference type="InterPro" id="IPR038109">
    <property type="entry name" value="DNA_bind_recomb_sf"/>
</dbReference>